<dbReference type="InterPro" id="IPR040097">
    <property type="entry name" value="FAAL/FAAC"/>
</dbReference>
<dbReference type="Gene3D" id="3.30.300.30">
    <property type="match status" value="1"/>
</dbReference>
<proteinExistence type="inferred from homology"/>
<dbReference type="NCBIfam" id="NF004509">
    <property type="entry name" value="PRK05850.1"/>
    <property type="match status" value="1"/>
</dbReference>
<evidence type="ECO:0000256" key="4">
    <source>
        <dbReference type="ARBA" id="ARBA00023098"/>
    </source>
</evidence>
<dbReference type="PANTHER" id="PTHR22754:SF32">
    <property type="entry name" value="DISCO-INTERACTING PROTEIN 2"/>
    <property type="match status" value="1"/>
</dbReference>
<dbReference type="InterPro" id="IPR000873">
    <property type="entry name" value="AMP-dep_synth/lig_dom"/>
</dbReference>
<feature type="domain" description="AMP-binding enzyme C-terminal" evidence="6">
    <location>
        <begin position="459"/>
        <end position="570"/>
    </location>
</feature>
<dbReference type="Pfam" id="PF23024">
    <property type="entry name" value="AMP-dom_DIP2-like"/>
    <property type="match status" value="1"/>
</dbReference>
<comment type="similarity">
    <text evidence="1">Belongs to the ATP-dependent AMP-binding enzyme family.</text>
</comment>
<keyword evidence="2" id="KW-0436">Ligase</keyword>
<reference evidence="7 8" key="1">
    <citation type="submission" date="2022-06" db="EMBL/GenBank/DDBJ databases">
        <title>Mycolicibacterium sp. CAU 1645 isolated from seawater.</title>
        <authorList>
            <person name="Kim W."/>
        </authorList>
    </citation>
    <scope>NUCLEOTIDE SEQUENCE [LARGE SCALE GENOMIC DNA]</scope>
    <source>
        <strain evidence="7 8">CAU 1645</strain>
    </source>
</reference>
<sequence>MSEATIPAILRERASLQPNDIAFTFVDYDVEWEGVSTSLTWAQLYRRTTNLALALSSVAAIGDRSVIVAPQGLDYLVAFLASLEAGLIAVPLSTPMSGAHDERVGAVMADAAPTVVLTTSVMVDVVSEYARRSDATVIAVDRLDLDMRSRQFRLRGSRPETAYLQYTSGSTRSPAGVMVSYRNLSANFEQIMADFFPEYGKVAPEGTTAVSWLPFYHDMGLMLGVCAPILGGWRTMVTTPLAFLARPARWVQLMASSPNALTAAPNFAFELAAARTTDEDMAGLDLSGVVGLISGAERVHDATLRRFTRRFAKYGLPERALKPCYGLAEATLYVATREPADTPAVVNFELDALAAGRAVTCGPDEGAALVSYGTPVSPEVRIVDPHTRVECSTDTVGEIWTRGENVCLGYWQKPEQTEDTYGGSLVSPSPGTAEGPWLRTGDLGFVHAGELFIIGRIKDLVIVRGRNHYPDDIEATIGEITGGRVAAIAVEEDRTEQLVAIIEVRQRGDTESEVLERMLNVKRQVTSAISTTHGLTPADLVLVPRGAIPITTSGKIRRSAAAQCYRNDEFERLDLGLSTVSG</sequence>
<dbReference type="RefSeq" id="WP_255059900.1">
    <property type="nucleotide sequence ID" value="NZ_JANDBD010000004.1"/>
</dbReference>
<evidence type="ECO:0000313" key="7">
    <source>
        <dbReference type="EMBL" id="MCP9272681.1"/>
    </source>
</evidence>
<keyword evidence="3" id="KW-0276">Fatty acid metabolism</keyword>
<evidence type="ECO:0000313" key="8">
    <source>
        <dbReference type="Proteomes" id="UP001651690"/>
    </source>
</evidence>
<organism evidence="7 8">
    <name type="scientific">Mycolicibacterium arenosum</name>
    <dbReference type="NCBI Taxonomy" id="2952157"/>
    <lineage>
        <taxon>Bacteria</taxon>
        <taxon>Bacillati</taxon>
        <taxon>Actinomycetota</taxon>
        <taxon>Actinomycetes</taxon>
        <taxon>Mycobacteriales</taxon>
        <taxon>Mycobacteriaceae</taxon>
        <taxon>Mycolicibacterium</taxon>
    </lineage>
</organism>
<dbReference type="InterPro" id="IPR042099">
    <property type="entry name" value="ANL_N_sf"/>
</dbReference>
<keyword evidence="4" id="KW-0443">Lipid metabolism</keyword>
<comment type="caution">
    <text evidence="7">The sequence shown here is derived from an EMBL/GenBank/DDBJ whole genome shotgun (WGS) entry which is preliminary data.</text>
</comment>
<accession>A0ABT1M0K0</accession>
<evidence type="ECO:0000256" key="1">
    <source>
        <dbReference type="ARBA" id="ARBA00006432"/>
    </source>
</evidence>
<evidence type="ECO:0000256" key="2">
    <source>
        <dbReference type="ARBA" id="ARBA00022598"/>
    </source>
</evidence>
<evidence type="ECO:0000256" key="3">
    <source>
        <dbReference type="ARBA" id="ARBA00022832"/>
    </source>
</evidence>
<dbReference type="Gene3D" id="3.40.50.12780">
    <property type="entry name" value="N-terminal domain of ligase-like"/>
    <property type="match status" value="1"/>
</dbReference>
<dbReference type="Proteomes" id="UP001651690">
    <property type="component" value="Unassembled WGS sequence"/>
</dbReference>
<dbReference type="EMBL" id="JANDBD010000004">
    <property type="protein sequence ID" value="MCP9272681.1"/>
    <property type="molecule type" value="Genomic_DNA"/>
</dbReference>
<dbReference type="Pfam" id="PF00501">
    <property type="entry name" value="AMP-binding"/>
    <property type="match status" value="1"/>
</dbReference>
<name>A0ABT1M0K0_9MYCO</name>
<gene>
    <name evidence="7" type="ORF">NM203_10855</name>
</gene>
<evidence type="ECO:0000259" key="5">
    <source>
        <dbReference type="Pfam" id="PF00501"/>
    </source>
</evidence>
<dbReference type="CDD" id="cd05931">
    <property type="entry name" value="FAAL"/>
    <property type="match status" value="1"/>
</dbReference>
<evidence type="ECO:0000259" key="6">
    <source>
        <dbReference type="Pfam" id="PF23024"/>
    </source>
</evidence>
<protein>
    <submittedName>
        <fullName evidence="7">AMP-binding protein</fullName>
    </submittedName>
</protein>
<feature type="domain" description="AMP-dependent synthetase/ligase" evidence="5">
    <location>
        <begin position="11"/>
        <end position="411"/>
    </location>
</feature>
<keyword evidence="8" id="KW-1185">Reference proteome</keyword>
<dbReference type="InterPro" id="IPR025110">
    <property type="entry name" value="AMP-bd_C"/>
</dbReference>
<dbReference type="SUPFAM" id="SSF56801">
    <property type="entry name" value="Acetyl-CoA synthetase-like"/>
    <property type="match status" value="1"/>
</dbReference>
<dbReference type="PANTHER" id="PTHR22754">
    <property type="entry name" value="DISCO-INTERACTING PROTEIN 2 DIP2 -RELATED"/>
    <property type="match status" value="1"/>
</dbReference>
<dbReference type="InterPro" id="IPR045851">
    <property type="entry name" value="AMP-bd_C_sf"/>
</dbReference>